<sequence length="237" mass="25001">MAGATPGRSASRARASARSQPKSRHPRAPPRRAPDRIRQGLRASAVPAARSRCRARVEPGSAASGLRAQEAERPCPPGLPSACTPPGRGSSPRQVAPSACALPGRSGSDRAEDPRWGSRSRPAARGRSGIPLSLRALGRRGPRCHGLGPPWPASAPLETHARGRRSSADRPGPHPRAARPGPRCACARVRLAGAAPVPAVRQGRLFPWLSKVAKSRLYECMVKTMEISPCLPLSNPT</sequence>
<feature type="compositionally biased region" description="Basic and acidic residues" evidence="1">
    <location>
        <begin position="107"/>
        <end position="116"/>
    </location>
</feature>
<dbReference type="Proteomes" id="UP000251960">
    <property type="component" value="Chromosome 1"/>
</dbReference>
<gene>
    <name evidence="2" type="ORF">Zm00014a_012840</name>
</gene>
<feature type="compositionally biased region" description="Low complexity" evidence="1">
    <location>
        <begin position="117"/>
        <end position="129"/>
    </location>
</feature>
<proteinExistence type="predicted"/>
<comment type="caution">
    <text evidence="2">The sequence shown here is derived from an EMBL/GenBank/DDBJ whole genome shotgun (WGS) entry which is preliminary data.</text>
</comment>
<accession>A0A317YGD7</accession>
<reference evidence="2" key="1">
    <citation type="journal article" date="2018" name="Nat. Genet.">
        <title>Extensive intraspecific gene order and gene structural variations between Mo17 and other maize genomes.</title>
        <authorList>
            <person name="Sun S."/>
            <person name="Zhou Y."/>
            <person name="Chen J."/>
            <person name="Shi J."/>
            <person name="Zhao H."/>
            <person name="Zhao H."/>
            <person name="Song W."/>
            <person name="Zhang M."/>
            <person name="Cui Y."/>
            <person name="Dong X."/>
            <person name="Liu H."/>
            <person name="Ma X."/>
            <person name="Jiao Y."/>
            <person name="Wang B."/>
            <person name="Wei X."/>
            <person name="Stein J.C."/>
            <person name="Glaubitz J.C."/>
            <person name="Lu F."/>
            <person name="Yu G."/>
            <person name="Liang C."/>
            <person name="Fengler K."/>
            <person name="Li B."/>
            <person name="Rafalski A."/>
            <person name="Schnable P.S."/>
            <person name="Ware D.H."/>
            <person name="Buckler E.S."/>
            <person name="Lai J."/>
        </authorList>
    </citation>
    <scope>NUCLEOTIDE SEQUENCE [LARGE SCALE GENOMIC DNA]</scope>
    <source>
        <tissue evidence="2">Seedling</tissue>
    </source>
</reference>
<feature type="compositionally biased region" description="Low complexity" evidence="1">
    <location>
        <begin position="8"/>
        <end position="19"/>
    </location>
</feature>
<feature type="compositionally biased region" description="Basic residues" evidence="1">
    <location>
        <begin position="21"/>
        <end position="30"/>
    </location>
</feature>
<organism evidence="2">
    <name type="scientific">Zea mays</name>
    <name type="common">Maize</name>
    <dbReference type="NCBI Taxonomy" id="4577"/>
    <lineage>
        <taxon>Eukaryota</taxon>
        <taxon>Viridiplantae</taxon>
        <taxon>Streptophyta</taxon>
        <taxon>Embryophyta</taxon>
        <taxon>Tracheophyta</taxon>
        <taxon>Spermatophyta</taxon>
        <taxon>Magnoliopsida</taxon>
        <taxon>Liliopsida</taxon>
        <taxon>Poales</taxon>
        <taxon>Poaceae</taxon>
        <taxon>PACMAD clade</taxon>
        <taxon>Panicoideae</taxon>
        <taxon>Andropogonodae</taxon>
        <taxon>Andropogoneae</taxon>
        <taxon>Tripsacinae</taxon>
        <taxon>Zea</taxon>
    </lineage>
</organism>
<protein>
    <submittedName>
        <fullName evidence="2">Uncharacterized protein</fullName>
    </submittedName>
</protein>
<dbReference type="AlphaFoldDB" id="A0A317YGD7"/>
<evidence type="ECO:0000256" key="1">
    <source>
        <dbReference type="SAM" id="MobiDB-lite"/>
    </source>
</evidence>
<feature type="region of interest" description="Disordered" evidence="1">
    <location>
        <begin position="1"/>
        <end position="182"/>
    </location>
</feature>
<evidence type="ECO:0000313" key="2">
    <source>
        <dbReference type="EMBL" id="PWZ56844.1"/>
    </source>
</evidence>
<dbReference type="EMBL" id="NCVQ01000001">
    <property type="protein sequence ID" value="PWZ56844.1"/>
    <property type="molecule type" value="Genomic_DNA"/>
</dbReference>
<name>A0A317YGD7_MAIZE</name>